<dbReference type="SUPFAM" id="SSF51735">
    <property type="entry name" value="NAD(P)-binding Rossmann-fold domains"/>
    <property type="match status" value="1"/>
</dbReference>
<dbReference type="RefSeq" id="WP_088651315.1">
    <property type="nucleotide sequence ID" value="NZ_AQQR01000008.1"/>
</dbReference>
<keyword evidence="6" id="KW-1185">Reference proteome</keyword>
<evidence type="ECO:0000256" key="3">
    <source>
        <dbReference type="SAM" id="MobiDB-lite"/>
    </source>
</evidence>
<dbReference type="Pfam" id="PF01370">
    <property type="entry name" value="Epimerase"/>
    <property type="match status" value="1"/>
</dbReference>
<organism evidence="5 6">
    <name type="scientific">Marinibacterium profundimaris</name>
    <dbReference type="NCBI Taxonomy" id="1679460"/>
    <lineage>
        <taxon>Bacteria</taxon>
        <taxon>Pseudomonadati</taxon>
        <taxon>Pseudomonadota</taxon>
        <taxon>Alphaproteobacteria</taxon>
        <taxon>Rhodobacterales</taxon>
        <taxon>Paracoccaceae</taxon>
        <taxon>Marinibacterium</taxon>
    </lineage>
</organism>
<dbReference type="CDD" id="cd05227">
    <property type="entry name" value="AR_SDR_e"/>
    <property type="match status" value="1"/>
</dbReference>
<comment type="caution">
    <text evidence="5">The sequence shown here is derived from an EMBL/GenBank/DDBJ whole genome shotgun (WGS) entry which is preliminary data.</text>
</comment>
<dbReference type="PANTHER" id="PTHR10366:SF564">
    <property type="entry name" value="STEROL-4-ALPHA-CARBOXYLATE 3-DEHYDROGENASE, DECARBOXYLATING"/>
    <property type="match status" value="1"/>
</dbReference>
<proteinExistence type="inferred from homology"/>
<gene>
    <name evidence="5" type="ORF">ATO3_18165</name>
</gene>
<feature type="region of interest" description="Disordered" evidence="3">
    <location>
        <begin position="142"/>
        <end position="162"/>
    </location>
</feature>
<dbReference type="PANTHER" id="PTHR10366">
    <property type="entry name" value="NAD DEPENDENT EPIMERASE/DEHYDRATASE"/>
    <property type="match status" value="1"/>
</dbReference>
<dbReference type="InterPro" id="IPR050425">
    <property type="entry name" value="NAD(P)_dehydrat-like"/>
</dbReference>
<sequence length="346" mass="37490">MTQHVVLVTGATGFIARHIVLQLLEAGHSVVGSVRSLSSETELRAALAEKLADPATLDRLRLVELDMDANDGWMEAMEGVDVVMHTASPVPDGKGEIGEDFITTAIGGTLRACKAAYASGIRRIIVTSSIAAIMGAPGHDNGEDFDESDWSDPNRPNANNYSKSKTLSERALWEWVETEAPEAKVTTINPAFVMGPPLSKGKVPSSLNIVARLLDGVDPGLPNVNLPIVDVRDAARMHVLAMDLPVTEGKRYICSESQMNWIEIAELLRETCPDRPVPARKVPKLMLKLAGVFRPEARAMAAGWGKSYPMSNRRARADMGMEFISAPESIRETALDLVAKGMLEKP</sequence>
<dbReference type="OrthoDB" id="9778052at2"/>
<dbReference type="Proteomes" id="UP000215377">
    <property type="component" value="Unassembled WGS sequence"/>
</dbReference>
<dbReference type="EMBL" id="AQQR01000008">
    <property type="protein sequence ID" value="OWU71725.1"/>
    <property type="molecule type" value="Genomic_DNA"/>
</dbReference>
<name>A0A225NFI6_9RHOB</name>
<evidence type="ECO:0000313" key="6">
    <source>
        <dbReference type="Proteomes" id="UP000215377"/>
    </source>
</evidence>
<dbReference type="InterPro" id="IPR001509">
    <property type="entry name" value="Epimerase_deHydtase"/>
</dbReference>
<comment type="similarity">
    <text evidence="2">Belongs to the NAD(P)-dependent epimerase/dehydratase family. Dihydroflavonol-4-reductase subfamily.</text>
</comment>
<accession>A0A225NFI6</accession>
<dbReference type="Gene3D" id="3.40.50.720">
    <property type="entry name" value="NAD(P)-binding Rossmann-like Domain"/>
    <property type="match status" value="1"/>
</dbReference>
<keyword evidence="1" id="KW-0560">Oxidoreductase</keyword>
<evidence type="ECO:0000259" key="4">
    <source>
        <dbReference type="Pfam" id="PF01370"/>
    </source>
</evidence>
<evidence type="ECO:0000256" key="1">
    <source>
        <dbReference type="ARBA" id="ARBA00023002"/>
    </source>
</evidence>
<dbReference type="GO" id="GO:0016616">
    <property type="term" value="F:oxidoreductase activity, acting on the CH-OH group of donors, NAD or NADP as acceptor"/>
    <property type="evidence" value="ECO:0007669"/>
    <property type="project" value="TreeGrafter"/>
</dbReference>
<evidence type="ECO:0000256" key="2">
    <source>
        <dbReference type="ARBA" id="ARBA00023445"/>
    </source>
</evidence>
<dbReference type="InterPro" id="IPR036291">
    <property type="entry name" value="NAD(P)-bd_dom_sf"/>
</dbReference>
<feature type="domain" description="NAD-dependent epimerase/dehydratase" evidence="4">
    <location>
        <begin position="6"/>
        <end position="247"/>
    </location>
</feature>
<reference evidence="5 6" key="1">
    <citation type="submission" date="2013-04" db="EMBL/GenBank/DDBJ databases">
        <title>Oceanicola sp. 22II1-22F33 Genome Sequencing.</title>
        <authorList>
            <person name="Lai Q."/>
            <person name="Li G."/>
            <person name="Shao Z."/>
        </authorList>
    </citation>
    <scope>NUCLEOTIDE SEQUENCE [LARGE SCALE GENOMIC DNA]</scope>
    <source>
        <strain evidence="5 6">22II1-22F33</strain>
    </source>
</reference>
<protein>
    <recommendedName>
        <fullName evidence="4">NAD-dependent epimerase/dehydratase domain-containing protein</fullName>
    </recommendedName>
</protein>
<evidence type="ECO:0000313" key="5">
    <source>
        <dbReference type="EMBL" id="OWU71725.1"/>
    </source>
</evidence>
<dbReference type="AlphaFoldDB" id="A0A225NFI6"/>